<sequence>MPLFESVTRDPEIKGFNPAIKGFVPKVEDQIQLTVKQQSWLLVEIPTLSDYENYAWAALRPARTILWERHAQERSDGFYSPPGFIPRYPEPGKWYKRRPGSEYMSCSQHPCNCQKLRFLVRLSDALSQAAVDCTQDWFFLDLPIFASAPTETVGDLPLFAAELVGNNRLRAGYLALSGGLPNSRLWQCKTPLLVVWNHLHIASLKLTGEVTAFTSLNSADHTSQLGMNEDAMKEEGEYFAMASISSLPEWVISDELKELRENRATGPCRLPHEELKAIQSEEQHNALQLLQQALRALMVRKVA</sequence>
<proteinExistence type="predicted"/>
<reference evidence="1" key="1">
    <citation type="submission" date="2022-10" db="EMBL/GenBank/DDBJ databases">
        <authorList>
            <person name="Chen Y."/>
            <person name="Dougan E. K."/>
            <person name="Chan C."/>
            <person name="Rhodes N."/>
            <person name="Thang M."/>
        </authorList>
    </citation>
    <scope>NUCLEOTIDE SEQUENCE</scope>
</reference>
<evidence type="ECO:0000313" key="1">
    <source>
        <dbReference type="EMBL" id="CAI4007345.1"/>
    </source>
</evidence>
<organism evidence="1">
    <name type="scientific">Cladocopium goreaui</name>
    <dbReference type="NCBI Taxonomy" id="2562237"/>
    <lineage>
        <taxon>Eukaryota</taxon>
        <taxon>Sar</taxon>
        <taxon>Alveolata</taxon>
        <taxon>Dinophyceae</taxon>
        <taxon>Suessiales</taxon>
        <taxon>Symbiodiniaceae</taxon>
        <taxon>Cladocopium</taxon>
    </lineage>
</organism>
<evidence type="ECO:0000313" key="3">
    <source>
        <dbReference type="Proteomes" id="UP001152797"/>
    </source>
</evidence>
<name>A0A9P1GBL5_9DINO</name>
<accession>A0A9P1GBL5</accession>
<comment type="caution">
    <text evidence="1">The sequence shown here is derived from an EMBL/GenBank/DDBJ whole genome shotgun (WGS) entry which is preliminary data.</text>
</comment>
<gene>
    <name evidence="1" type="ORF">C1SCF055_LOCUS32909</name>
</gene>
<dbReference type="EMBL" id="CAMXCT030004013">
    <property type="protein sequence ID" value="CAL4794657.1"/>
    <property type="molecule type" value="Genomic_DNA"/>
</dbReference>
<dbReference type="EMBL" id="CAMXCT010004013">
    <property type="protein sequence ID" value="CAI4007345.1"/>
    <property type="molecule type" value="Genomic_DNA"/>
</dbReference>
<dbReference type="Proteomes" id="UP001152797">
    <property type="component" value="Unassembled WGS sequence"/>
</dbReference>
<evidence type="ECO:0000313" key="2">
    <source>
        <dbReference type="EMBL" id="CAL1160720.1"/>
    </source>
</evidence>
<dbReference type="EMBL" id="CAMXCT020004013">
    <property type="protein sequence ID" value="CAL1160720.1"/>
    <property type="molecule type" value="Genomic_DNA"/>
</dbReference>
<keyword evidence="3" id="KW-1185">Reference proteome</keyword>
<protein>
    <submittedName>
        <fullName evidence="1">Uncharacterized protein</fullName>
    </submittedName>
</protein>
<dbReference type="AlphaFoldDB" id="A0A9P1GBL5"/>
<reference evidence="2" key="2">
    <citation type="submission" date="2024-04" db="EMBL/GenBank/DDBJ databases">
        <authorList>
            <person name="Chen Y."/>
            <person name="Shah S."/>
            <person name="Dougan E. K."/>
            <person name="Thang M."/>
            <person name="Chan C."/>
        </authorList>
    </citation>
    <scope>NUCLEOTIDE SEQUENCE [LARGE SCALE GENOMIC DNA]</scope>
</reference>